<evidence type="ECO:0000256" key="1">
    <source>
        <dbReference type="PROSITE-ProRule" id="PRU00169"/>
    </source>
</evidence>
<reference evidence="3" key="1">
    <citation type="submission" date="2021-04" db="EMBL/GenBank/DDBJ databases">
        <title>Luteolibacter sp. 32A isolated from the skin of an Anderson's salamander (Ambystoma andersonii).</title>
        <authorList>
            <person name="Spergser J."/>
            <person name="Busse H.-J."/>
        </authorList>
    </citation>
    <scope>NUCLEOTIDE SEQUENCE</scope>
    <source>
        <strain evidence="3">32A</strain>
    </source>
</reference>
<evidence type="ECO:0000313" key="4">
    <source>
        <dbReference type="Proteomes" id="UP000676169"/>
    </source>
</evidence>
<dbReference type="AlphaFoldDB" id="A0A975PHB0"/>
<feature type="domain" description="Response regulatory" evidence="2">
    <location>
        <begin position="8"/>
        <end position="137"/>
    </location>
</feature>
<evidence type="ECO:0000313" key="3">
    <source>
        <dbReference type="EMBL" id="QUE53142.1"/>
    </source>
</evidence>
<proteinExistence type="predicted"/>
<dbReference type="InterPro" id="IPR001789">
    <property type="entry name" value="Sig_transdc_resp-reg_receiver"/>
</dbReference>
<evidence type="ECO:0000259" key="2">
    <source>
        <dbReference type="PROSITE" id="PS50110"/>
    </source>
</evidence>
<name>A0A975PHB0_9BACT</name>
<dbReference type="PROSITE" id="PS50110">
    <property type="entry name" value="RESPONSE_REGULATORY"/>
    <property type="match status" value="1"/>
</dbReference>
<gene>
    <name evidence="3" type="ORF">KBB96_09640</name>
</gene>
<dbReference type="Proteomes" id="UP000676169">
    <property type="component" value="Chromosome"/>
</dbReference>
<dbReference type="GO" id="GO:0000160">
    <property type="term" value="P:phosphorelay signal transduction system"/>
    <property type="evidence" value="ECO:0007669"/>
    <property type="project" value="InterPro"/>
</dbReference>
<dbReference type="EMBL" id="CP073100">
    <property type="protein sequence ID" value="QUE53142.1"/>
    <property type="molecule type" value="Genomic_DNA"/>
</dbReference>
<dbReference type="RefSeq" id="WP_211634486.1">
    <property type="nucleotide sequence ID" value="NZ_CP073100.1"/>
</dbReference>
<accession>A0A975PHB0</accession>
<dbReference type="CDD" id="cd00156">
    <property type="entry name" value="REC"/>
    <property type="match status" value="1"/>
</dbReference>
<protein>
    <submittedName>
        <fullName evidence="3">Response regulator</fullName>
    </submittedName>
</protein>
<keyword evidence="4" id="KW-1185">Reference proteome</keyword>
<dbReference type="InterPro" id="IPR011006">
    <property type="entry name" value="CheY-like_superfamily"/>
</dbReference>
<feature type="modified residue" description="4-aspartylphosphate" evidence="1">
    <location>
        <position position="60"/>
    </location>
</feature>
<organism evidence="3 4">
    <name type="scientific">Luteolibacter ambystomatis</name>
    <dbReference type="NCBI Taxonomy" id="2824561"/>
    <lineage>
        <taxon>Bacteria</taxon>
        <taxon>Pseudomonadati</taxon>
        <taxon>Verrucomicrobiota</taxon>
        <taxon>Verrucomicrobiia</taxon>
        <taxon>Verrucomicrobiales</taxon>
        <taxon>Verrucomicrobiaceae</taxon>
        <taxon>Luteolibacter</taxon>
    </lineage>
</organism>
<sequence length="275" mass="30621">MNETYSPVALIVDDDEAVVARLSRNFLRETSMGVLVAQTLSEAADLIENDDVRIDALVMDLNFREGTRDDSRDLRDGLDFIQFAQKARQEVPTAVVSVEGDDADRKTQAQRMKIRVNSWHPKLGQQPGPLSPWATVERACLTKTLKTDRDFRSRLKQLGIEVQDLLTDEAIAEKVRKVVRFPRLTYLTNLGSDFEAIRPIEVICSQVGKGRYSASAIQIGMLTSGEGENLDEAVEDLAGILVEEAKLYLSGDYEPMGYAAKVRDNLLSFLKPVSA</sequence>
<dbReference type="Gene3D" id="3.40.50.2300">
    <property type="match status" value="1"/>
</dbReference>
<dbReference type="KEGG" id="lamb:KBB96_09640"/>
<keyword evidence="1" id="KW-0597">Phosphoprotein</keyword>
<dbReference type="SUPFAM" id="SSF52172">
    <property type="entry name" value="CheY-like"/>
    <property type="match status" value="1"/>
</dbReference>